<gene>
    <name evidence="1" type="ORF">RYS15_06610</name>
</gene>
<keyword evidence="2" id="KW-1185">Reference proteome</keyword>
<dbReference type="Proteomes" id="UP001269819">
    <property type="component" value="Unassembled WGS sequence"/>
</dbReference>
<proteinExistence type="predicted"/>
<comment type="caution">
    <text evidence="1">The sequence shown here is derived from an EMBL/GenBank/DDBJ whole genome shotgun (WGS) entry which is preliminary data.</text>
</comment>
<sequence>MIPQSYEEWRHCITVICDQPLTRPFIEARIRALNTPTDHMTAKFVQLYGDEQRARTLDWFERAKREL</sequence>
<protein>
    <submittedName>
        <fullName evidence="1">Uncharacterized protein</fullName>
    </submittedName>
</protein>
<organism evidence="1 2">
    <name type="scientific">Marinobacter xestospongiae</name>
    <dbReference type="NCBI Taxonomy" id="994319"/>
    <lineage>
        <taxon>Bacteria</taxon>
        <taxon>Pseudomonadati</taxon>
        <taxon>Pseudomonadota</taxon>
        <taxon>Gammaproteobacteria</taxon>
        <taxon>Pseudomonadales</taxon>
        <taxon>Marinobacteraceae</taxon>
        <taxon>Marinobacter</taxon>
    </lineage>
</organism>
<dbReference type="RefSeq" id="WP_316973133.1">
    <property type="nucleotide sequence ID" value="NZ_JAWIIJ010000003.1"/>
</dbReference>
<accession>A0ABU3VVP5</accession>
<reference evidence="1 2" key="1">
    <citation type="submission" date="2023-10" db="EMBL/GenBank/DDBJ databases">
        <title>Characteristics and mechanism of a salt-tolerant marine origin heterotrophic nitrifying- aerobic denitrifying bacteria Marinobacter xestospongiae HN1.</title>
        <authorList>
            <person name="Qi R."/>
        </authorList>
    </citation>
    <scope>NUCLEOTIDE SEQUENCE [LARGE SCALE GENOMIC DNA]</scope>
    <source>
        <strain evidence="1 2">HN1</strain>
    </source>
</reference>
<evidence type="ECO:0000313" key="1">
    <source>
        <dbReference type="EMBL" id="MDV2078348.1"/>
    </source>
</evidence>
<dbReference type="EMBL" id="JAWIIJ010000003">
    <property type="protein sequence ID" value="MDV2078348.1"/>
    <property type="molecule type" value="Genomic_DNA"/>
</dbReference>
<evidence type="ECO:0000313" key="2">
    <source>
        <dbReference type="Proteomes" id="UP001269819"/>
    </source>
</evidence>
<name>A0ABU3VVP5_9GAMM</name>